<proteinExistence type="predicted"/>
<dbReference type="SUPFAM" id="SSF51556">
    <property type="entry name" value="Metallo-dependent hydrolases"/>
    <property type="match status" value="1"/>
</dbReference>
<dbReference type="GO" id="GO:0006508">
    <property type="term" value="P:proteolysis"/>
    <property type="evidence" value="ECO:0007669"/>
    <property type="project" value="InterPro"/>
</dbReference>
<organism evidence="1 2">
    <name type="scientific">Bacillus weihaiensis</name>
    <dbReference type="NCBI Taxonomy" id="1547283"/>
    <lineage>
        <taxon>Bacteria</taxon>
        <taxon>Bacillati</taxon>
        <taxon>Bacillota</taxon>
        <taxon>Bacilli</taxon>
        <taxon>Bacillales</taxon>
        <taxon>Bacillaceae</taxon>
        <taxon>Bacillus</taxon>
    </lineage>
</organism>
<gene>
    <name evidence="1" type="ORF">A9C19_10705</name>
</gene>
<keyword evidence="2" id="KW-1185">Reference proteome</keyword>
<dbReference type="GO" id="GO:0070573">
    <property type="term" value="F:metallodipeptidase activity"/>
    <property type="evidence" value="ECO:0007669"/>
    <property type="project" value="InterPro"/>
</dbReference>
<dbReference type="PANTHER" id="PTHR10443">
    <property type="entry name" value="MICROSOMAL DIPEPTIDASE"/>
    <property type="match status" value="1"/>
</dbReference>
<dbReference type="PANTHER" id="PTHR10443:SF12">
    <property type="entry name" value="DIPEPTIDASE"/>
    <property type="match status" value="1"/>
</dbReference>
<dbReference type="RefSeq" id="WP_072579974.1">
    <property type="nucleotide sequence ID" value="NZ_CP016020.1"/>
</dbReference>
<dbReference type="InterPro" id="IPR008257">
    <property type="entry name" value="Pept_M19"/>
</dbReference>
<protein>
    <submittedName>
        <fullName evidence="1">Diguanylate cyclase</fullName>
    </submittedName>
</protein>
<dbReference type="Pfam" id="PF01244">
    <property type="entry name" value="Peptidase_M19"/>
    <property type="match status" value="1"/>
</dbReference>
<evidence type="ECO:0000313" key="1">
    <source>
        <dbReference type="EMBL" id="APH05180.1"/>
    </source>
</evidence>
<reference evidence="1 2" key="1">
    <citation type="journal article" date="2016" name="Sci. Rep.">
        <title>Complete genome sequence and transcriptomic analysis of a novel marine strain Bacillus weihaiensis reveals the mechanism of brown algae degradation.</title>
        <authorList>
            <person name="Zhu Y."/>
            <person name="Chen P."/>
            <person name="Bao Y."/>
            <person name="Men Y."/>
            <person name="Zeng Y."/>
            <person name="Yang J."/>
            <person name="Sun J."/>
            <person name="Sun Y."/>
        </authorList>
    </citation>
    <scope>NUCLEOTIDE SEQUENCE [LARGE SCALE GENOMIC DNA]</scope>
    <source>
        <strain evidence="1 2">Alg07</strain>
    </source>
</reference>
<dbReference type="CDD" id="cd01301">
    <property type="entry name" value="rDP_like"/>
    <property type="match status" value="1"/>
</dbReference>
<dbReference type="EMBL" id="CP016020">
    <property type="protein sequence ID" value="APH05180.1"/>
    <property type="molecule type" value="Genomic_DNA"/>
</dbReference>
<dbReference type="OrthoDB" id="9804920at2"/>
<dbReference type="AlphaFoldDB" id="A0A1L3MS90"/>
<dbReference type="STRING" id="1547283.A9C19_10705"/>
<dbReference type="PROSITE" id="PS51365">
    <property type="entry name" value="RENAL_DIPEPTIDASE_2"/>
    <property type="match status" value="1"/>
</dbReference>
<dbReference type="Proteomes" id="UP000181936">
    <property type="component" value="Chromosome"/>
</dbReference>
<dbReference type="InterPro" id="IPR032466">
    <property type="entry name" value="Metal_Hydrolase"/>
</dbReference>
<dbReference type="Gene3D" id="3.20.20.140">
    <property type="entry name" value="Metal-dependent hydrolases"/>
    <property type="match status" value="1"/>
</dbReference>
<sequence>MKIFDVHCDMLYKLWRDPSIDPYEHTSLHVSLKKLKNGNGNIQCFAIFVPEDVPFNQRMDVALKQVSIFYEKVIKRSSDIRLLKTKDDIEALGNDEIGAILTLEGCDAIGDQLENLHILYRLGVRSVGLTWNYANLVADGAQEKRNGGITNFGREVIGCLNNYKLWTDVSHASERSFWEALEIANHPIASHSNAYSLCPHVRNLKDEQIVALFKKQGMIGITFVPFFTSLNEHPKVGDVLNHIDHLCSLGGEHQIGFGSDFDGIDITIEGLDDFTYYENLHNELLKHYTVSQVEGFTYLNFIRHVSF</sequence>
<dbReference type="KEGG" id="bwh:A9C19_10705"/>
<evidence type="ECO:0000313" key="2">
    <source>
        <dbReference type="Proteomes" id="UP000181936"/>
    </source>
</evidence>
<accession>A0A1L3MS90</accession>
<name>A0A1L3MS90_9BACI</name>